<dbReference type="EMBL" id="CP041695">
    <property type="protein sequence ID" value="QDP80307.1"/>
    <property type="molecule type" value="Genomic_DNA"/>
</dbReference>
<feature type="region of interest" description="Disordered" evidence="1">
    <location>
        <begin position="47"/>
        <end position="66"/>
    </location>
</feature>
<sequence>MIGAIAYLALGAALGILVGWRLATAHRAEHAVRRGAGRTVAEIRARLDREAHGRSPNRSRPMVLAA</sequence>
<dbReference type="KEGG" id="nod:FOH10_17890"/>
<proteinExistence type="predicted"/>
<evidence type="ECO:0000313" key="2">
    <source>
        <dbReference type="EMBL" id="QDP80307.1"/>
    </source>
</evidence>
<protein>
    <submittedName>
        <fullName evidence="2">Uncharacterized protein</fullName>
    </submittedName>
</protein>
<reference evidence="2 3" key="1">
    <citation type="submission" date="2019-07" db="EMBL/GenBank/DDBJ databases">
        <title>Complete Genome Sequence and Methylome Analysis of Nocardia otitidis-caviarum NEB252.</title>
        <authorList>
            <person name="Fomenkov A."/>
            <person name="Anton B.P."/>
            <person name="Vincze T."/>
            <person name="Roberts R.J."/>
        </authorList>
    </citation>
    <scope>NUCLEOTIDE SEQUENCE [LARGE SCALE GENOMIC DNA]</scope>
    <source>
        <strain evidence="2 3">NEB252</strain>
    </source>
</reference>
<evidence type="ECO:0000256" key="1">
    <source>
        <dbReference type="SAM" id="MobiDB-lite"/>
    </source>
</evidence>
<dbReference type="RefSeq" id="WP_143981597.1">
    <property type="nucleotide sequence ID" value="NZ_CP041695.1"/>
</dbReference>
<evidence type="ECO:0000313" key="3">
    <source>
        <dbReference type="Proteomes" id="UP000317039"/>
    </source>
</evidence>
<organism evidence="2 3">
    <name type="scientific">Nocardia otitidiscaviarum</name>
    <dbReference type="NCBI Taxonomy" id="1823"/>
    <lineage>
        <taxon>Bacteria</taxon>
        <taxon>Bacillati</taxon>
        <taxon>Actinomycetota</taxon>
        <taxon>Actinomycetes</taxon>
        <taxon>Mycobacteriales</taxon>
        <taxon>Nocardiaceae</taxon>
        <taxon>Nocardia</taxon>
    </lineage>
</organism>
<name>A0A516NN32_9NOCA</name>
<dbReference type="Proteomes" id="UP000317039">
    <property type="component" value="Chromosome"/>
</dbReference>
<gene>
    <name evidence="2" type="ORF">FOH10_17890</name>
</gene>
<dbReference type="AlphaFoldDB" id="A0A516NN32"/>
<dbReference type="GeneID" id="80334242"/>
<accession>A0A516NN32</accession>